<evidence type="ECO:0000313" key="2">
    <source>
        <dbReference type="Proteomes" id="UP000827976"/>
    </source>
</evidence>
<protein>
    <submittedName>
        <fullName evidence="1">Uncharacterized protein</fullName>
    </submittedName>
</protein>
<dbReference type="EMBL" id="CM037029">
    <property type="protein sequence ID" value="KAH7654627.1"/>
    <property type="molecule type" value="Genomic_DNA"/>
</dbReference>
<gene>
    <name evidence="1" type="ORF">IHE45_19G154400</name>
</gene>
<organism evidence="1 2">
    <name type="scientific">Dioscorea alata</name>
    <name type="common">Purple yam</name>
    <dbReference type="NCBI Taxonomy" id="55571"/>
    <lineage>
        <taxon>Eukaryota</taxon>
        <taxon>Viridiplantae</taxon>
        <taxon>Streptophyta</taxon>
        <taxon>Embryophyta</taxon>
        <taxon>Tracheophyta</taxon>
        <taxon>Spermatophyta</taxon>
        <taxon>Magnoliopsida</taxon>
        <taxon>Liliopsida</taxon>
        <taxon>Dioscoreales</taxon>
        <taxon>Dioscoreaceae</taxon>
        <taxon>Dioscorea</taxon>
    </lineage>
</organism>
<name>A0ACB7U2T8_DIOAL</name>
<comment type="caution">
    <text evidence="1">The sequence shown here is derived from an EMBL/GenBank/DDBJ whole genome shotgun (WGS) entry which is preliminary data.</text>
</comment>
<reference evidence="2" key="1">
    <citation type="journal article" date="2022" name="Nat. Commun.">
        <title>Chromosome evolution and the genetic basis of agronomically important traits in greater yam.</title>
        <authorList>
            <person name="Bredeson J.V."/>
            <person name="Lyons J.B."/>
            <person name="Oniyinde I.O."/>
            <person name="Okereke N.R."/>
            <person name="Kolade O."/>
            <person name="Nnabue I."/>
            <person name="Nwadili C.O."/>
            <person name="Hribova E."/>
            <person name="Parker M."/>
            <person name="Nwogha J."/>
            <person name="Shu S."/>
            <person name="Carlson J."/>
            <person name="Kariba R."/>
            <person name="Muthemba S."/>
            <person name="Knop K."/>
            <person name="Barton G.J."/>
            <person name="Sherwood A.V."/>
            <person name="Lopez-Montes A."/>
            <person name="Asiedu R."/>
            <person name="Jamnadass R."/>
            <person name="Muchugi A."/>
            <person name="Goodstein D."/>
            <person name="Egesi C.N."/>
            <person name="Featherston J."/>
            <person name="Asfaw A."/>
            <person name="Simpson G.G."/>
            <person name="Dolezel J."/>
            <person name="Hendre P.S."/>
            <person name="Van Deynze A."/>
            <person name="Kumar P.L."/>
            <person name="Obidiegwu J.E."/>
            <person name="Bhattacharjee R."/>
            <person name="Rokhsar D.S."/>
        </authorList>
    </citation>
    <scope>NUCLEOTIDE SEQUENCE [LARGE SCALE GENOMIC DNA]</scope>
    <source>
        <strain evidence="2">cv. TDa95/00328</strain>
    </source>
</reference>
<evidence type="ECO:0000313" key="1">
    <source>
        <dbReference type="EMBL" id="KAH7654627.1"/>
    </source>
</evidence>
<proteinExistence type="predicted"/>
<keyword evidence="2" id="KW-1185">Reference proteome</keyword>
<dbReference type="Proteomes" id="UP000827976">
    <property type="component" value="Chromosome 19"/>
</dbReference>
<accession>A0ACB7U2T8</accession>
<sequence length="112" mass="12391">MAKHSYTCAALFLIMFILACEQTLPCKGRNLRLENHNINVVVHKMRWLTEMEAKNEHQMVSGTIGESIEVHDNSSSNLVDAEDARPTAPGHSPGVGHVLSDKGVDKNVNNRN</sequence>